<evidence type="ECO:0008006" key="4">
    <source>
        <dbReference type="Google" id="ProtNLM"/>
    </source>
</evidence>
<name>A0A165PMK0_EXIGL</name>
<organism evidence="2 3">
    <name type="scientific">Exidia glandulosa HHB12029</name>
    <dbReference type="NCBI Taxonomy" id="1314781"/>
    <lineage>
        <taxon>Eukaryota</taxon>
        <taxon>Fungi</taxon>
        <taxon>Dikarya</taxon>
        <taxon>Basidiomycota</taxon>
        <taxon>Agaricomycotina</taxon>
        <taxon>Agaricomycetes</taxon>
        <taxon>Auriculariales</taxon>
        <taxon>Exidiaceae</taxon>
        <taxon>Exidia</taxon>
    </lineage>
</organism>
<reference evidence="2 3" key="1">
    <citation type="journal article" date="2016" name="Mol. Biol. Evol.">
        <title>Comparative Genomics of Early-Diverging Mushroom-Forming Fungi Provides Insights into the Origins of Lignocellulose Decay Capabilities.</title>
        <authorList>
            <person name="Nagy L.G."/>
            <person name="Riley R."/>
            <person name="Tritt A."/>
            <person name="Adam C."/>
            <person name="Daum C."/>
            <person name="Floudas D."/>
            <person name="Sun H."/>
            <person name="Yadav J.S."/>
            <person name="Pangilinan J."/>
            <person name="Larsson K.H."/>
            <person name="Matsuura K."/>
            <person name="Barry K."/>
            <person name="Labutti K."/>
            <person name="Kuo R."/>
            <person name="Ohm R.A."/>
            <person name="Bhattacharya S.S."/>
            <person name="Shirouzu T."/>
            <person name="Yoshinaga Y."/>
            <person name="Martin F.M."/>
            <person name="Grigoriev I.V."/>
            <person name="Hibbett D.S."/>
        </authorList>
    </citation>
    <scope>NUCLEOTIDE SEQUENCE [LARGE SCALE GENOMIC DNA]</scope>
    <source>
        <strain evidence="2 3">HHB12029</strain>
    </source>
</reference>
<dbReference type="AlphaFoldDB" id="A0A165PMK0"/>
<keyword evidence="3" id="KW-1185">Reference proteome</keyword>
<evidence type="ECO:0000313" key="2">
    <source>
        <dbReference type="EMBL" id="KZW02388.1"/>
    </source>
</evidence>
<dbReference type="Proteomes" id="UP000077266">
    <property type="component" value="Unassembled WGS sequence"/>
</dbReference>
<protein>
    <recommendedName>
        <fullName evidence="4">F-box domain-containing protein</fullName>
    </recommendedName>
</protein>
<dbReference type="InParanoid" id="A0A165PMK0"/>
<dbReference type="OrthoDB" id="2269034at2759"/>
<gene>
    <name evidence="2" type="ORF">EXIGLDRAFT_706586</name>
</gene>
<accession>A0A165PMK0</accession>
<dbReference type="EMBL" id="KV425888">
    <property type="protein sequence ID" value="KZW02388.1"/>
    <property type="molecule type" value="Genomic_DNA"/>
</dbReference>
<feature type="region of interest" description="Disordered" evidence="1">
    <location>
        <begin position="314"/>
        <end position="334"/>
    </location>
</feature>
<sequence length="334" mass="38275">MKSMAPELLSQIFLFTSALEKREPGAHSWRLDPDVSRKLSMNDPIVAAVRLSAVCSFWRSTALGCAELWTCIIIDLQSMAYEPYSPEYHRLFSLQDAYVDAIIPRYRQCKTELTLLAGTSVREEHWQHLQRWWNLLAPQARAVHLQAGMWWDHPSLSDVPIPWEETIFALLATPMPHLEHCVLSTDDKVHNMWGLEGLLPQCSSLLTLVLHGLSVRHILNAIGSTNISELVLYEDTELHRLWNLRDKAPTLQRLVLHTTERWAKKLRPPTSLHTLVLHTGAQRQAFDGGLFTGVREPDMDPGWVDNDESMAIRRTHEEDEMEEWTESSNSTDDS</sequence>
<evidence type="ECO:0000256" key="1">
    <source>
        <dbReference type="SAM" id="MobiDB-lite"/>
    </source>
</evidence>
<proteinExistence type="predicted"/>
<evidence type="ECO:0000313" key="3">
    <source>
        <dbReference type="Proteomes" id="UP000077266"/>
    </source>
</evidence>